<evidence type="ECO:0000256" key="2">
    <source>
        <dbReference type="SAM" id="Phobius"/>
    </source>
</evidence>
<evidence type="ECO:0000313" key="3">
    <source>
        <dbReference type="EMBL" id="MBN8798821.1"/>
    </source>
</evidence>
<proteinExistence type="predicted"/>
<feature type="compositionally biased region" description="Pro residues" evidence="1">
    <location>
        <begin position="48"/>
        <end position="57"/>
    </location>
</feature>
<name>A0A9D8Q0J1_9GAMM</name>
<accession>A0A9D8Q0J1</accession>
<feature type="transmembrane region" description="Helical" evidence="2">
    <location>
        <begin position="73"/>
        <end position="93"/>
    </location>
</feature>
<evidence type="ECO:0000313" key="4">
    <source>
        <dbReference type="Proteomes" id="UP000664815"/>
    </source>
</evidence>
<keyword evidence="2" id="KW-0472">Membrane</keyword>
<protein>
    <submittedName>
        <fullName evidence="3">Uncharacterized protein</fullName>
    </submittedName>
</protein>
<reference evidence="3" key="1">
    <citation type="submission" date="2021-02" db="EMBL/GenBank/DDBJ databases">
        <title>Thiocyanate and organic carbon inputs drive convergent selection for specific autotrophic Afipia and Thiobacillus strains within complex microbiomes.</title>
        <authorList>
            <person name="Huddy R.J."/>
            <person name="Sachdeva R."/>
            <person name="Kadzinga F."/>
            <person name="Kantor R.S."/>
            <person name="Harrison S.T.L."/>
            <person name="Banfield J.F."/>
        </authorList>
    </citation>
    <scope>NUCLEOTIDE SEQUENCE</scope>
    <source>
        <strain evidence="3">SCN18_10_11_15_R1_P_69_7</strain>
    </source>
</reference>
<dbReference type="Proteomes" id="UP000664815">
    <property type="component" value="Unassembled WGS sequence"/>
</dbReference>
<feature type="region of interest" description="Disordered" evidence="1">
    <location>
        <begin position="97"/>
        <end position="117"/>
    </location>
</feature>
<sequence length="117" mass="11872">MNRSEPLTPEERELARLLGHPAADLVPSARIDAAIAALVREPAASTPAPRPSAPPTPFTVGTTPARRGRRRGLVSSLAAAASLVLVVGLAWQLRPMPPSAPVPAPAAATAAAPEAPA</sequence>
<feature type="region of interest" description="Disordered" evidence="1">
    <location>
        <begin position="42"/>
        <end position="69"/>
    </location>
</feature>
<keyword evidence="2" id="KW-0812">Transmembrane</keyword>
<feature type="non-terminal residue" evidence="3">
    <location>
        <position position="117"/>
    </location>
</feature>
<organism evidence="3 4">
    <name type="scientific">Stenotrophomonas nitritireducens</name>
    <dbReference type="NCBI Taxonomy" id="83617"/>
    <lineage>
        <taxon>Bacteria</taxon>
        <taxon>Pseudomonadati</taxon>
        <taxon>Pseudomonadota</taxon>
        <taxon>Gammaproteobacteria</taxon>
        <taxon>Lysobacterales</taxon>
        <taxon>Lysobacteraceae</taxon>
        <taxon>Stenotrophomonas</taxon>
    </lineage>
</organism>
<feature type="compositionally biased region" description="Low complexity" evidence="1">
    <location>
        <begin position="105"/>
        <end position="117"/>
    </location>
</feature>
<keyword evidence="2" id="KW-1133">Transmembrane helix</keyword>
<dbReference type="AlphaFoldDB" id="A0A9D8Q0J1"/>
<comment type="caution">
    <text evidence="3">The sequence shown here is derived from an EMBL/GenBank/DDBJ whole genome shotgun (WGS) entry which is preliminary data.</text>
</comment>
<gene>
    <name evidence="3" type="ORF">J0H45_05610</name>
</gene>
<evidence type="ECO:0000256" key="1">
    <source>
        <dbReference type="SAM" id="MobiDB-lite"/>
    </source>
</evidence>
<dbReference type="EMBL" id="JAFKMG010000510">
    <property type="protein sequence ID" value="MBN8798821.1"/>
    <property type="molecule type" value="Genomic_DNA"/>
</dbReference>